<dbReference type="Gene3D" id="2.60.120.620">
    <property type="entry name" value="q2cbj1_9rhob like domain"/>
    <property type="match status" value="1"/>
</dbReference>
<reference evidence="3" key="1">
    <citation type="journal article" date="2019" name="Int. J. Syst. Evol. Microbiol.">
        <title>The Global Catalogue of Microorganisms (GCM) 10K type strain sequencing project: providing services to taxonomists for standard genome sequencing and annotation.</title>
        <authorList>
            <consortium name="The Broad Institute Genomics Platform"/>
            <consortium name="The Broad Institute Genome Sequencing Center for Infectious Disease"/>
            <person name="Wu L."/>
            <person name="Ma J."/>
        </authorList>
    </citation>
    <scope>NUCLEOTIDE SEQUENCE [LARGE SCALE GENOMIC DNA]</scope>
    <source>
        <strain evidence="3">CECT 8570</strain>
    </source>
</reference>
<dbReference type="PANTHER" id="PTHR20883">
    <property type="entry name" value="PHYTANOYL-COA DIOXYGENASE DOMAIN CONTAINING 1"/>
    <property type="match status" value="1"/>
</dbReference>
<proteinExistence type="predicted"/>
<accession>A0ABV8V094</accession>
<dbReference type="InterPro" id="IPR008775">
    <property type="entry name" value="Phytyl_CoA_dOase-like"/>
</dbReference>
<keyword evidence="2" id="KW-0560">Oxidoreductase</keyword>
<dbReference type="RefSeq" id="WP_290259899.1">
    <property type="nucleotide sequence ID" value="NZ_JAUFQG010000004.1"/>
</dbReference>
<keyword evidence="2" id="KW-0223">Dioxygenase</keyword>
<protein>
    <submittedName>
        <fullName evidence="2">Phytanoyl-CoA dioxygenase family protein</fullName>
    </submittedName>
</protein>
<evidence type="ECO:0000313" key="2">
    <source>
        <dbReference type="EMBL" id="MFC4361326.1"/>
    </source>
</evidence>
<gene>
    <name evidence="2" type="ORF">ACFOX3_03370</name>
</gene>
<organism evidence="2 3">
    <name type="scientific">Simiduia curdlanivorans</name>
    <dbReference type="NCBI Taxonomy" id="1492769"/>
    <lineage>
        <taxon>Bacteria</taxon>
        <taxon>Pseudomonadati</taxon>
        <taxon>Pseudomonadota</taxon>
        <taxon>Gammaproteobacteria</taxon>
        <taxon>Cellvibrionales</taxon>
        <taxon>Cellvibrionaceae</taxon>
        <taxon>Simiduia</taxon>
    </lineage>
</organism>
<dbReference type="Pfam" id="PF05721">
    <property type="entry name" value="PhyH"/>
    <property type="match status" value="1"/>
</dbReference>
<dbReference type="EMBL" id="JBHSCX010000003">
    <property type="protein sequence ID" value="MFC4361326.1"/>
    <property type="molecule type" value="Genomic_DNA"/>
</dbReference>
<comment type="cofactor">
    <cofactor evidence="1">
        <name>Fe(2+)</name>
        <dbReference type="ChEBI" id="CHEBI:29033"/>
    </cofactor>
</comment>
<comment type="caution">
    <text evidence="2">The sequence shown here is derived from an EMBL/GenBank/DDBJ whole genome shotgun (WGS) entry which is preliminary data.</text>
</comment>
<keyword evidence="3" id="KW-1185">Reference proteome</keyword>
<sequence>MTTNDLGYDLIENFIFQSELTAILEETKAALLSEKGGGIRNAEKKFRTILAFAQSSRVIKCAERFLSGQPQLARAILFNKRPGKNWLVTWHQDKTIALSSRFNKSGWGPWSLKDGAHCVQPPSHVLDNMIALRVHLDESTAANGALKLIPGSHNRGILNQEQIDQFLATRDAITIEAPRASALAMRPLILHASSKAHIPTTRRVLHLEYSAAELPAGVTWA</sequence>
<name>A0ABV8V094_9GAMM</name>
<evidence type="ECO:0000256" key="1">
    <source>
        <dbReference type="ARBA" id="ARBA00001954"/>
    </source>
</evidence>
<dbReference type="GO" id="GO:0051213">
    <property type="term" value="F:dioxygenase activity"/>
    <property type="evidence" value="ECO:0007669"/>
    <property type="project" value="UniProtKB-KW"/>
</dbReference>
<dbReference type="Proteomes" id="UP001595840">
    <property type="component" value="Unassembled WGS sequence"/>
</dbReference>
<evidence type="ECO:0000313" key="3">
    <source>
        <dbReference type="Proteomes" id="UP001595840"/>
    </source>
</evidence>
<dbReference type="PANTHER" id="PTHR20883:SF48">
    <property type="entry name" value="ECTOINE DIOXYGENASE"/>
    <property type="match status" value="1"/>
</dbReference>
<dbReference type="SUPFAM" id="SSF51197">
    <property type="entry name" value="Clavaminate synthase-like"/>
    <property type="match status" value="1"/>
</dbReference>